<keyword evidence="2" id="KW-0560">Oxidoreductase</keyword>
<dbReference type="InterPro" id="IPR002202">
    <property type="entry name" value="HMG_CoA_Rdtase"/>
</dbReference>
<protein>
    <submittedName>
        <fullName evidence="3">Uncharacterized protein</fullName>
    </submittedName>
</protein>
<dbReference type="InterPro" id="IPR009029">
    <property type="entry name" value="HMG_CoA_Rdtase_sub-bd_dom_sf"/>
</dbReference>
<evidence type="ECO:0000313" key="3">
    <source>
        <dbReference type="EMBL" id="KAJ7364424.1"/>
    </source>
</evidence>
<dbReference type="EMBL" id="JARIHO010000003">
    <property type="protein sequence ID" value="KAJ7364424.1"/>
    <property type="molecule type" value="Genomic_DNA"/>
</dbReference>
<dbReference type="GO" id="GO:0006696">
    <property type="term" value="P:ergosterol biosynthetic process"/>
    <property type="evidence" value="ECO:0007669"/>
    <property type="project" value="TreeGrafter"/>
</dbReference>
<dbReference type="GO" id="GO:0005778">
    <property type="term" value="C:peroxisomal membrane"/>
    <property type="evidence" value="ECO:0007669"/>
    <property type="project" value="TreeGrafter"/>
</dbReference>
<reference evidence="3" key="1">
    <citation type="submission" date="2023-03" db="EMBL/GenBank/DDBJ databases">
        <title>Massive genome expansion in bonnet fungi (Mycena s.s.) driven by repeated elements and novel gene families across ecological guilds.</title>
        <authorList>
            <consortium name="Lawrence Berkeley National Laboratory"/>
            <person name="Harder C.B."/>
            <person name="Miyauchi S."/>
            <person name="Viragh M."/>
            <person name="Kuo A."/>
            <person name="Thoen E."/>
            <person name="Andreopoulos B."/>
            <person name="Lu D."/>
            <person name="Skrede I."/>
            <person name="Drula E."/>
            <person name="Henrissat B."/>
            <person name="Morin E."/>
            <person name="Kohler A."/>
            <person name="Barry K."/>
            <person name="LaButti K."/>
            <person name="Morin E."/>
            <person name="Salamov A."/>
            <person name="Lipzen A."/>
            <person name="Mereny Z."/>
            <person name="Hegedus B."/>
            <person name="Baldrian P."/>
            <person name="Stursova M."/>
            <person name="Weitz H."/>
            <person name="Taylor A."/>
            <person name="Grigoriev I.V."/>
            <person name="Nagy L.G."/>
            <person name="Martin F."/>
            <person name="Kauserud H."/>
        </authorList>
    </citation>
    <scope>NUCLEOTIDE SEQUENCE</scope>
    <source>
        <strain evidence="3">CBHHK002</strain>
    </source>
</reference>
<dbReference type="PANTHER" id="PTHR10572:SF24">
    <property type="entry name" value="3-HYDROXY-3-METHYLGLUTARYL-COENZYME A REDUCTASE"/>
    <property type="match status" value="1"/>
</dbReference>
<dbReference type="Gene3D" id="3.30.70.420">
    <property type="entry name" value="Hydroxymethylglutaryl-CoA reductase, class I/II, NAD/NADP-binding domain"/>
    <property type="match status" value="1"/>
</dbReference>
<accession>A0AAD7AQA6</accession>
<keyword evidence="4" id="KW-1185">Reference proteome</keyword>
<evidence type="ECO:0000256" key="2">
    <source>
        <dbReference type="ARBA" id="ARBA00023002"/>
    </source>
</evidence>
<sequence>MATAEGMLVASTSRGAKALNAGGGVTTVLTADAMTRRPAIDLPSIVEARYFRRRHTSRQCAS</sequence>
<dbReference type="GO" id="GO:0004420">
    <property type="term" value="F:hydroxymethylglutaryl-CoA reductase (NADPH) activity"/>
    <property type="evidence" value="ECO:0007669"/>
    <property type="project" value="InterPro"/>
</dbReference>
<name>A0AAD7AQA6_9AGAR</name>
<dbReference type="Gene3D" id="3.90.770.10">
    <property type="entry name" value="3-hydroxy-3-methylglutaryl-coenzyme A Reductase, Chain A, domain 2"/>
    <property type="match status" value="1"/>
</dbReference>
<proteinExistence type="inferred from homology"/>
<comment type="similarity">
    <text evidence="1">Belongs to the HMG-CoA reductase family.</text>
</comment>
<comment type="caution">
    <text evidence="3">The sequence shown here is derived from an EMBL/GenBank/DDBJ whole genome shotgun (WGS) entry which is preliminary data.</text>
</comment>
<dbReference type="GO" id="GO:0005789">
    <property type="term" value="C:endoplasmic reticulum membrane"/>
    <property type="evidence" value="ECO:0007669"/>
    <property type="project" value="TreeGrafter"/>
</dbReference>
<organism evidence="3 4">
    <name type="scientific">Mycena albidolilacea</name>
    <dbReference type="NCBI Taxonomy" id="1033008"/>
    <lineage>
        <taxon>Eukaryota</taxon>
        <taxon>Fungi</taxon>
        <taxon>Dikarya</taxon>
        <taxon>Basidiomycota</taxon>
        <taxon>Agaricomycotina</taxon>
        <taxon>Agaricomycetes</taxon>
        <taxon>Agaricomycetidae</taxon>
        <taxon>Agaricales</taxon>
        <taxon>Marasmiineae</taxon>
        <taxon>Mycenaceae</taxon>
        <taxon>Mycena</taxon>
    </lineage>
</organism>
<dbReference type="InterPro" id="IPR023074">
    <property type="entry name" value="HMG_CoA_Rdtase_cat_sf"/>
</dbReference>
<dbReference type="PANTHER" id="PTHR10572">
    <property type="entry name" value="3-HYDROXY-3-METHYLGLUTARYL-COENZYME A REDUCTASE"/>
    <property type="match status" value="1"/>
</dbReference>
<gene>
    <name evidence="3" type="ORF">DFH08DRAFT_839272</name>
</gene>
<dbReference type="GO" id="GO:0008299">
    <property type="term" value="P:isoprenoid biosynthetic process"/>
    <property type="evidence" value="ECO:0007669"/>
    <property type="project" value="TreeGrafter"/>
</dbReference>
<dbReference type="PROSITE" id="PS50065">
    <property type="entry name" value="HMG_COA_REDUCTASE_4"/>
    <property type="match status" value="1"/>
</dbReference>
<dbReference type="Proteomes" id="UP001218218">
    <property type="component" value="Unassembled WGS sequence"/>
</dbReference>
<dbReference type="Pfam" id="PF00368">
    <property type="entry name" value="HMG-CoA_red"/>
    <property type="match status" value="1"/>
</dbReference>
<evidence type="ECO:0000313" key="4">
    <source>
        <dbReference type="Proteomes" id="UP001218218"/>
    </source>
</evidence>
<dbReference type="InterPro" id="IPR009023">
    <property type="entry name" value="HMG_CoA_Rdtase_NAD(P)-bd_sf"/>
</dbReference>
<dbReference type="GO" id="GO:0015936">
    <property type="term" value="P:coenzyme A metabolic process"/>
    <property type="evidence" value="ECO:0007669"/>
    <property type="project" value="InterPro"/>
</dbReference>
<dbReference type="AlphaFoldDB" id="A0AAD7AQA6"/>
<evidence type="ECO:0000256" key="1">
    <source>
        <dbReference type="ARBA" id="ARBA00007661"/>
    </source>
</evidence>
<dbReference type="SUPFAM" id="SSF56542">
    <property type="entry name" value="Substrate-binding domain of HMG-CoA reductase"/>
    <property type="match status" value="1"/>
</dbReference>